<dbReference type="PANTHER" id="PTHR30629">
    <property type="entry name" value="PROPHAGE INTEGRASE"/>
    <property type="match status" value="1"/>
</dbReference>
<dbReference type="PROSITE" id="PS51898">
    <property type="entry name" value="TYR_RECOMBINASE"/>
    <property type="match status" value="1"/>
</dbReference>
<dbReference type="Gene3D" id="1.10.443.10">
    <property type="entry name" value="Intergrase catalytic core"/>
    <property type="match status" value="1"/>
</dbReference>
<evidence type="ECO:0000313" key="6">
    <source>
        <dbReference type="EMBL" id="XBL99589.1"/>
    </source>
</evidence>
<gene>
    <name evidence="6" type="ORF">ABHF33_10955</name>
</gene>
<dbReference type="Gene3D" id="1.10.150.130">
    <property type="match status" value="1"/>
</dbReference>
<dbReference type="AlphaFoldDB" id="A0AAU7F6E8"/>
<keyword evidence="2" id="KW-0229">DNA integration</keyword>
<dbReference type="InterPro" id="IPR053876">
    <property type="entry name" value="Phage_int_M"/>
</dbReference>
<dbReference type="PANTHER" id="PTHR30629:SF9">
    <property type="entry name" value="PROTEIN INTB-RELATED"/>
    <property type="match status" value="1"/>
</dbReference>
<dbReference type="CDD" id="cd00801">
    <property type="entry name" value="INT_P4_C"/>
    <property type="match status" value="1"/>
</dbReference>
<dbReference type="RefSeq" id="WP_348944005.1">
    <property type="nucleotide sequence ID" value="NZ_CP157355.1"/>
</dbReference>
<dbReference type="SUPFAM" id="SSF56349">
    <property type="entry name" value="DNA breaking-rejoining enzymes"/>
    <property type="match status" value="1"/>
</dbReference>
<organism evidence="6">
    <name type="scientific">Chitinibacter mangrovi</name>
    <dbReference type="NCBI Taxonomy" id="3153927"/>
    <lineage>
        <taxon>Bacteria</taxon>
        <taxon>Pseudomonadati</taxon>
        <taxon>Pseudomonadota</taxon>
        <taxon>Betaproteobacteria</taxon>
        <taxon>Neisseriales</taxon>
        <taxon>Chitinibacteraceae</taxon>
        <taxon>Chitinibacter</taxon>
    </lineage>
</organism>
<dbReference type="InterPro" id="IPR002104">
    <property type="entry name" value="Integrase_catalytic"/>
</dbReference>
<dbReference type="EMBL" id="CP157355">
    <property type="protein sequence ID" value="XBL99589.1"/>
    <property type="molecule type" value="Genomic_DNA"/>
</dbReference>
<sequence>MPSAASASTSKAINRLTPLEVKNAKPDEGKTEKNLNDGGRLYLVATATRKRWQFQYGLNGKMHKQWLGDYPKISLAQARKLRDEAAKAVDEGKDPRIERQAAKVAAKYAAANTFEMVAREWHTKELAGKGWSDDHAARILQRITADLFPVLGSRPIESLKTRDLLHPLQLVAKRDALDLAKRLRQYITAIMRYAVQTGRIETNPAHDLQGAIASRKATHHAALPLTRLAELVARIDSYTGLKVAKLATRFALLTGARSSEFRFARWTEFDLAAGTWTIPEQREEVEGVKHSGRGEKMSRERVIYLSRQTVALLQELYAINGRAVFVFEGQKRGAPISENTVNLTLRKLGYDTQQDICLHGFRTMMVSSLNESLQFTHDAIERHIGHEGKAREGEAVAGIYKRKAQYLTERQRMLQWWADYLDANTHGQYIAPDAFATADQSNVIPLPVKAA</sequence>
<keyword evidence="4" id="KW-0233">DNA recombination</keyword>
<name>A0AAU7F6E8_9NEIS</name>
<evidence type="ECO:0000256" key="1">
    <source>
        <dbReference type="ARBA" id="ARBA00008857"/>
    </source>
</evidence>
<dbReference type="InterPro" id="IPR025166">
    <property type="entry name" value="Integrase_DNA_bind_dom"/>
</dbReference>
<dbReference type="GO" id="GO:0003677">
    <property type="term" value="F:DNA binding"/>
    <property type="evidence" value="ECO:0007669"/>
    <property type="project" value="UniProtKB-KW"/>
</dbReference>
<dbReference type="Pfam" id="PF22022">
    <property type="entry name" value="Phage_int_M"/>
    <property type="match status" value="1"/>
</dbReference>
<dbReference type="Pfam" id="PF13356">
    <property type="entry name" value="Arm-DNA-bind_3"/>
    <property type="match status" value="1"/>
</dbReference>
<dbReference type="InterPro" id="IPR013762">
    <property type="entry name" value="Integrase-like_cat_sf"/>
</dbReference>
<dbReference type="KEGG" id="cmav:ABHF33_10955"/>
<dbReference type="InterPro" id="IPR011010">
    <property type="entry name" value="DNA_brk_join_enz"/>
</dbReference>
<accession>A0AAU7F6E8</accession>
<dbReference type="GO" id="GO:0015074">
    <property type="term" value="P:DNA integration"/>
    <property type="evidence" value="ECO:0007669"/>
    <property type="project" value="UniProtKB-KW"/>
</dbReference>
<evidence type="ECO:0000256" key="4">
    <source>
        <dbReference type="ARBA" id="ARBA00023172"/>
    </source>
</evidence>
<evidence type="ECO:0000256" key="3">
    <source>
        <dbReference type="ARBA" id="ARBA00023125"/>
    </source>
</evidence>
<feature type="domain" description="Tyr recombinase" evidence="5">
    <location>
        <begin position="218"/>
        <end position="414"/>
    </location>
</feature>
<dbReference type="InterPro" id="IPR050808">
    <property type="entry name" value="Phage_Integrase"/>
</dbReference>
<evidence type="ECO:0000259" key="5">
    <source>
        <dbReference type="PROSITE" id="PS51898"/>
    </source>
</evidence>
<comment type="similarity">
    <text evidence="1">Belongs to the 'phage' integrase family.</text>
</comment>
<dbReference type="GO" id="GO:0006310">
    <property type="term" value="P:DNA recombination"/>
    <property type="evidence" value="ECO:0007669"/>
    <property type="project" value="UniProtKB-KW"/>
</dbReference>
<dbReference type="InterPro" id="IPR010998">
    <property type="entry name" value="Integrase_recombinase_N"/>
</dbReference>
<protein>
    <submittedName>
        <fullName evidence="6">Integrase arm-type DNA-binding domain-containing protein</fullName>
    </submittedName>
</protein>
<reference evidence="6" key="1">
    <citation type="submission" date="2024-05" db="EMBL/GenBank/DDBJ databases">
        <authorList>
            <person name="Yang L."/>
            <person name="Pan L."/>
        </authorList>
    </citation>
    <scope>NUCLEOTIDE SEQUENCE</scope>
    <source>
        <strain evidence="6">FCG-7</strain>
    </source>
</reference>
<keyword evidence="3 6" id="KW-0238">DNA-binding</keyword>
<dbReference type="Pfam" id="PF00589">
    <property type="entry name" value="Phage_integrase"/>
    <property type="match status" value="1"/>
</dbReference>
<dbReference type="InterPro" id="IPR038488">
    <property type="entry name" value="Integrase_DNA-bd_sf"/>
</dbReference>
<evidence type="ECO:0000256" key="2">
    <source>
        <dbReference type="ARBA" id="ARBA00022908"/>
    </source>
</evidence>
<dbReference type="Gene3D" id="3.30.160.390">
    <property type="entry name" value="Integrase, DNA-binding domain"/>
    <property type="match status" value="1"/>
</dbReference>
<proteinExistence type="inferred from homology"/>